<reference evidence="4" key="2">
    <citation type="submission" date="2022-10" db="EMBL/GenBank/DDBJ databases">
        <authorList>
            <consortium name="ENA_rothamsted_submissions"/>
            <consortium name="culmorum"/>
            <person name="King R."/>
        </authorList>
    </citation>
    <scope>NUCLEOTIDE SEQUENCE</scope>
</reference>
<proteinExistence type="inferred from homology"/>
<dbReference type="GO" id="GO:0006364">
    <property type="term" value="P:rRNA processing"/>
    <property type="evidence" value="ECO:0007669"/>
    <property type="project" value="TreeGrafter"/>
</dbReference>
<evidence type="ECO:0000313" key="5">
    <source>
        <dbReference type="Proteomes" id="UP001153737"/>
    </source>
</evidence>
<dbReference type="GO" id="GO:1990904">
    <property type="term" value="C:ribonucleoprotein complex"/>
    <property type="evidence" value="ECO:0007669"/>
    <property type="project" value="TreeGrafter"/>
</dbReference>
<dbReference type="PANTHER" id="PTHR22997">
    <property type="entry name" value="PIH1 DOMAIN-CONTAINING PROTEIN 1"/>
    <property type="match status" value="1"/>
</dbReference>
<gene>
    <name evidence="4" type="ORF">PHAECO_LOCUS4904</name>
</gene>
<dbReference type="GO" id="GO:0000492">
    <property type="term" value="P:box C/D snoRNP assembly"/>
    <property type="evidence" value="ECO:0007669"/>
    <property type="project" value="TreeGrafter"/>
</dbReference>
<dbReference type="InterPro" id="IPR012981">
    <property type="entry name" value="PIH1_N"/>
</dbReference>
<comment type="function">
    <text evidence="2">Involved in the assembly of C/D box small nucleolar ribonucleoprotein (snoRNP) particles. Recruits the SWI/SNF complex to the core promoter of rRNA genes and enhances pre-rRNA transcription. Mediates interaction of TELO2 with the R2TP complex which is necessary for the stability of MTOR and SMG1. Positively regulates the assembly and activity of the mTORC1 complex.</text>
</comment>
<accession>A0A9P0GLN7</accession>
<reference evidence="4" key="1">
    <citation type="submission" date="2022-01" db="EMBL/GenBank/DDBJ databases">
        <authorList>
            <person name="King R."/>
        </authorList>
    </citation>
    <scope>NUCLEOTIDE SEQUENCE</scope>
</reference>
<dbReference type="AlphaFoldDB" id="A0A9P0GLN7"/>
<sequence>MAKTTNTKAVFLDVDSSIVEKNLRFTDSNEEEITKIFGAQEFPSKLVKPIPGFCVKTKEASTGCKVFVNVCQTDAIPPPKDISTQQLRDCLNSEDPGDYRVPMSIGEIRTEPDKKGQDSKTCDIAIHPDFFKKSNTTTNSKASFSLSSSRVSKTSMVSFARTRRPY</sequence>
<dbReference type="EMBL" id="OU896721">
    <property type="protein sequence ID" value="CAH1154341.1"/>
    <property type="molecule type" value="Genomic_DNA"/>
</dbReference>
<organism evidence="4 5">
    <name type="scientific">Phaedon cochleariae</name>
    <name type="common">Mustard beetle</name>
    <dbReference type="NCBI Taxonomy" id="80249"/>
    <lineage>
        <taxon>Eukaryota</taxon>
        <taxon>Metazoa</taxon>
        <taxon>Ecdysozoa</taxon>
        <taxon>Arthropoda</taxon>
        <taxon>Hexapoda</taxon>
        <taxon>Insecta</taxon>
        <taxon>Pterygota</taxon>
        <taxon>Neoptera</taxon>
        <taxon>Endopterygota</taxon>
        <taxon>Coleoptera</taxon>
        <taxon>Polyphaga</taxon>
        <taxon>Cucujiformia</taxon>
        <taxon>Chrysomeloidea</taxon>
        <taxon>Chrysomelidae</taxon>
        <taxon>Chrysomelinae</taxon>
        <taxon>Chrysomelini</taxon>
        <taxon>Phaedon</taxon>
    </lineage>
</organism>
<dbReference type="PANTHER" id="PTHR22997:SF0">
    <property type="entry name" value="PIH1 DOMAIN-CONTAINING PROTEIN 1"/>
    <property type="match status" value="1"/>
</dbReference>
<comment type="similarity">
    <text evidence="1">Belongs to the PIH1 family.</text>
</comment>
<feature type="domain" description="PIH1 N-terminal" evidence="3">
    <location>
        <begin position="28"/>
        <end position="141"/>
    </location>
</feature>
<dbReference type="InterPro" id="IPR050734">
    <property type="entry name" value="PIH1/Kintoun_subfamily"/>
</dbReference>
<dbReference type="GO" id="GO:0097255">
    <property type="term" value="C:R2TP complex"/>
    <property type="evidence" value="ECO:0007669"/>
    <property type="project" value="TreeGrafter"/>
</dbReference>
<dbReference type="Pfam" id="PF08190">
    <property type="entry name" value="PIH1"/>
    <property type="match status" value="1"/>
</dbReference>
<evidence type="ECO:0000256" key="1">
    <source>
        <dbReference type="ARBA" id="ARBA00008511"/>
    </source>
</evidence>
<keyword evidence="5" id="KW-1185">Reference proteome</keyword>
<evidence type="ECO:0000313" key="4">
    <source>
        <dbReference type="EMBL" id="CAH1154341.1"/>
    </source>
</evidence>
<dbReference type="OrthoDB" id="5135119at2759"/>
<dbReference type="GO" id="GO:0005737">
    <property type="term" value="C:cytoplasm"/>
    <property type="evidence" value="ECO:0007669"/>
    <property type="project" value="TreeGrafter"/>
</dbReference>
<dbReference type="Proteomes" id="UP001153737">
    <property type="component" value="Chromosome 15"/>
</dbReference>
<evidence type="ECO:0000256" key="2">
    <source>
        <dbReference type="ARBA" id="ARBA00046233"/>
    </source>
</evidence>
<evidence type="ECO:0000259" key="3">
    <source>
        <dbReference type="Pfam" id="PF08190"/>
    </source>
</evidence>
<protein>
    <recommendedName>
        <fullName evidence="3">PIH1 N-terminal domain-containing protein</fullName>
    </recommendedName>
</protein>
<name>A0A9P0GLN7_PHACE</name>